<dbReference type="InterPro" id="IPR029033">
    <property type="entry name" value="His_PPase_superfam"/>
</dbReference>
<gene>
    <name evidence="1" type="ORF">L0C25_13410</name>
</gene>
<dbReference type="Gene3D" id="3.40.50.1240">
    <property type="entry name" value="Phosphoglycerate mutase-like"/>
    <property type="match status" value="1"/>
</dbReference>
<proteinExistence type="predicted"/>
<evidence type="ECO:0000313" key="2">
    <source>
        <dbReference type="Proteomes" id="UP001164390"/>
    </source>
</evidence>
<dbReference type="EMBL" id="CP094970">
    <property type="protein sequence ID" value="UYM03555.1"/>
    <property type="molecule type" value="Genomic_DNA"/>
</dbReference>
<dbReference type="Pfam" id="PF00300">
    <property type="entry name" value="His_Phos_1"/>
    <property type="match status" value="1"/>
</dbReference>
<dbReference type="RefSeq" id="WP_271632164.1">
    <property type="nucleotide sequence ID" value="NZ_CP094970.1"/>
</dbReference>
<evidence type="ECO:0000313" key="1">
    <source>
        <dbReference type="EMBL" id="UYM03555.1"/>
    </source>
</evidence>
<dbReference type="SUPFAM" id="SSF53254">
    <property type="entry name" value="Phosphoglycerate mutase-like"/>
    <property type="match status" value="1"/>
</dbReference>
<reference evidence="1" key="1">
    <citation type="submission" date="2022-01" db="EMBL/GenBank/DDBJ databases">
        <title>Nocardioidaceae gen. sp. A5X3R13.</title>
        <authorList>
            <person name="Lopez Marin M.A."/>
            <person name="Uhlik O."/>
        </authorList>
    </citation>
    <scope>NUCLEOTIDE SEQUENCE</scope>
    <source>
        <strain evidence="1">A5X3R13</strain>
    </source>
</reference>
<keyword evidence="2" id="KW-1185">Reference proteome</keyword>
<name>A0AA46YIU4_9ACTN</name>
<organism evidence="1 2">
    <name type="scientific">Solicola gregarius</name>
    <dbReference type="NCBI Taxonomy" id="2908642"/>
    <lineage>
        <taxon>Bacteria</taxon>
        <taxon>Bacillati</taxon>
        <taxon>Actinomycetota</taxon>
        <taxon>Actinomycetes</taxon>
        <taxon>Propionibacteriales</taxon>
        <taxon>Nocardioidaceae</taxon>
        <taxon>Solicola</taxon>
    </lineage>
</organism>
<accession>A0AA46YIU4</accession>
<dbReference type="KEGG" id="sgrg:L0C25_13410"/>
<dbReference type="InterPro" id="IPR013078">
    <property type="entry name" value="His_Pase_superF_clade-1"/>
</dbReference>
<dbReference type="Proteomes" id="UP001164390">
    <property type="component" value="Chromosome"/>
</dbReference>
<sequence length="177" mass="19335">MLLLVRHAMPLATKAAPSGAWALTADGRAAARQLRARFPAGAHLTASCERKAWETVGGTDTHVERDARFDEIARTGEPWGGDFLRLRRRYVEGVRHAGWESHEDAAGRFHAGVVAAQDRYRDRAIVIGTHGMVLTNWLVSIGVVSTADAGGFWSDLGFPDCIEVDTVGASWRRCLIV</sequence>
<protein>
    <submittedName>
        <fullName evidence="1">Histidine phosphatase family protein</fullName>
    </submittedName>
</protein>
<dbReference type="AlphaFoldDB" id="A0AA46YIU4"/>